<accession>A0AAV3M2R9</accession>
<sequence>MRHNLPGETMNAAALFLKENTDTALPSRGQDSLFFPAVLIKKPLIEGLFFGLLDSKSC</sequence>
<evidence type="ECO:0000313" key="1">
    <source>
        <dbReference type="EMBL" id="EUD10007.1"/>
    </source>
</evidence>
<name>A0AAV3M2R9_9GAMM</name>
<organism evidence="1 2">
    <name type="scientific">Providencia alcalifaciens 205/92</name>
    <dbReference type="NCBI Taxonomy" id="1256988"/>
    <lineage>
        <taxon>Bacteria</taxon>
        <taxon>Pseudomonadati</taxon>
        <taxon>Pseudomonadota</taxon>
        <taxon>Gammaproteobacteria</taxon>
        <taxon>Enterobacterales</taxon>
        <taxon>Morganellaceae</taxon>
        <taxon>Providencia</taxon>
    </lineage>
</organism>
<reference evidence="1 2" key="1">
    <citation type="submission" date="2014-01" db="EMBL/GenBank/DDBJ databases">
        <authorList>
            <person name="Durkin A.S."/>
            <person name="McCorrison J."/>
            <person name="Torralba M."/>
            <person name="Gillis M."/>
            <person name="Haft D.H."/>
            <person name="Methe B."/>
            <person name="Sutton G."/>
            <person name="Nelson K.E."/>
        </authorList>
    </citation>
    <scope>NUCLEOTIDE SEQUENCE [LARGE SCALE GENOMIC DNA]</scope>
    <source>
        <strain evidence="1 2">205/92</strain>
    </source>
</reference>
<comment type="caution">
    <text evidence="1">The sequence shown here is derived from an EMBL/GenBank/DDBJ whole genome shotgun (WGS) entry which is preliminary data.</text>
</comment>
<gene>
    <name evidence="1" type="ORF">HMPREF1563_0538</name>
</gene>
<evidence type="ECO:0000313" key="2">
    <source>
        <dbReference type="Proteomes" id="UP000022311"/>
    </source>
</evidence>
<dbReference type="AlphaFoldDB" id="A0AAV3M2R9"/>
<dbReference type="Proteomes" id="UP000022311">
    <property type="component" value="Unassembled WGS sequence"/>
</dbReference>
<dbReference type="EMBL" id="JALD01000065">
    <property type="protein sequence ID" value="EUD10007.1"/>
    <property type="molecule type" value="Genomic_DNA"/>
</dbReference>
<proteinExistence type="predicted"/>
<protein>
    <submittedName>
        <fullName evidence="1">Uncharacterized protein</fullName>
    </submittedName>
</protein>